<name>A0ABN2JGS7_9ACTN</name>
<sequence length="337" mass="37202">MRSDLAPWRLGPQLLAGTTLDSPEEVVRHFGAVQSQEHLWAPWAVGMRCGATFEQVLDGLWPRDVVRTHALRTTWHYVHAADLPHVIAATADRVMGQLVSHMRRAGLEEAQLMAASEVVTQVVRENPGCTRTLIAERLRDAGHEEKGDRLAHVVMAAELRGDIGGERRPGQHEYHALDLGPLPSHDDALAWIARTYARGHGPVTAHDLAWWSSLTVRQARHAIELAGLQPVTLAGQELWSLGEPQRVEVPPVLLLANFDEVISHVRDGDVKADAGPGYDTAMFATGLLFLGGRLQGHWKRTVGKDQVDVEVSPDRPLTAAERTLLDEQIERFRAFAA</sequence>
<dbReference type="Proteomes" id="UP001501057">
    <property type="component" value="Unassembled WGS sequence"/>
</dbReference>
<accession>A0ABN2JGS7</accession>
<dbReference type="GO" id="GO:0003677">
    <property type="term" value="F:DNA binding"/>
    <property type="evidence" value="ECO:0007669"/>
    <property type="project" value="UniProtKB-KW"/>
</dbReference>
<dbReference type="RefSeq" id="WP_344197036.1">
    <property type="nucleotide sequence ID" value="NZ_BAAAME010000002.1"/>
</dbReference>
<gene>
    <name evidence="1" type="ORF">GCM10009710_03210</name>
</gene>
<keyword evidence="1" id="KW-0238">DNA-binding</keyword>
<evidence type="ECO:0000313" key="2">
    <source>
        <dbReference type="Proteomes" id="UP001501057"/>
    </source>
</evidence>
<comment type="caution">
    <text evidence="1">The sequence shown here is derived from an EMBL/GenBank/DDBJ whole genome shotgun (WGS) entry which is preliminary data.</text>
</comment>
<dbReference type="PANTHER" id="PTHR38479">
    <property type="entry name" value="LMO0824 PROTEIN"/>
    <property type="match status" value="1"/>
</dbReference>
<dbReference type="InterPro" id="IPR009351">
    <property type="entry name" value="AlkZ-like"/>
</dbReference>
<reference evidence="1 2" key="1">
    <citation type="journal article" date="2019" name="Int. J. Syst. Evol. Microbiol.">
        <title>The Global Catalogue of Microorganisms (GCM) 10K type strain sequencing project: providing services to taxonomists for standard genome sequencing and annotation.</title>
        <authorList>
            <consortium name="The Broad Institute Genomics Platform"/>
            <consortium name="The Broad Institute Genome Sequencing Center for Infectious Disease"/>
            <person name="Wu L."/>
            <person name="Ma J."/>
        </authorList>
    </citation>
    <scope>NUCLEOTIDE SEQUENCE [LARGE SCALE GENOMIC DNA]</scope>
    <source>
        <strain evidence="1 2">JCM 13518</strain>
    </source>
</reference>
<keyword evidence="2" id="KW-1185">Reference proteome</keyword>
<evidence type="ECO:0000313" key="1">
    <source>
        <dbReference type="EMBL" id="GAA1725822.1"/>
    </source>
</evidence>
<dbReference type="PANTHER" id="PTHR38479:SF2">
    <property type="entry name" value="WINGED HELIX DNA-BINDING DOMAIN-CONTAINING PROTEIN"/>
    <property type="match status" value="1"/>
</dbReference>
<proteinExistence type="predicted"/>
<dbReference type="Pfam" id="PF06224">
    <property type="entry name" value="AlkZ-like"/>
    <property type="match status" value="1"/>
</dbReference>
<organism evidence="1 2">
    <name type="scientific">Aeromicrobium alkaliterrae</name>
    <dbReference type="NCBI Taxonomy" id="302168"/>
    <lineage>
        <taxon>Bacteria</taxon>
        <taxon>Bacillati</taxon>
        <taxon>Actinomycetota</taxon>
        <taxon>Actinomycetes</taxon>
        <taxon>Propionibacteriales</taxon>
        <taxon>Nocardioidaceae</taxon>
        <taxon>Aeromicrobium</taxon>
    </lineage>
</organism>
<protein>
    <submittedName>
        <fullName evidence="1">Winged helix DNA-binding domain-containing protein</fullName>
    </submittedName>
</protein>
<dbReference type="EMBL" id="BAAAME010000002">
    <property type="protein sequence ID" value="GAA1725822.1"/>
    <property type="molecule type" value="Genomic_DNA"/>
</dbReference>